<feature type="domain" description="HTH tetR-type" evidence="3">
    <location>
        <begin position="5"/>
        <end position="65"/>
    </location>
</feature>
<evidence type="ECO:0000256" key="1">
    <source>
        <dbReference type="ARBA" id="ARBA00023125"/>
    </source>
</evidence>
<dbReference type="KEGG" id="cbac:JI75_00910"/>
<dbReference type="PANTHER" id="PTHR43479:SF7">
    <property type="entry name" value="TETR-FAMILY TRANSCRIPTIONAL REGULATOR"/>
    <property type="match status" value="1"/>
</dbReference>
<keyword evidence="1 2" id="KW-0238">DNA-binding</keyword>
<evidence type="ECO:0000256" key="2">
    <source>
        <dbReference type="PROSITE-ProRule" id="PRU00335"/>
    </source>
</evidence>
<protein>
    <recommendedName>
        <fullName evidence="3">HTH tetR-type domain-containing protein</fullName>
    </recommendedName>
</protein>
<organism evidence="4 5">
    <name type="scientific">Berryella intestinalis</name>
    <dbReference type="NCBI Taxonomy" id="1531429"/>
    <lineage>
        <taxon>Bacteria</taxon>
        <taxon>Bacillati</taxon>
        <taxon>Actinomycetota</taxon>
        <taxon>Coriobacteriia</taxon>
        <taxon>Eggerthellales</taxon>
        <taxon>Eggerthellaceae</taxon>
        <taxon>Berryella</taxon>
    </lineage>
</organism>
<name>A0A0A8B231_9ACTN</name>
<dbReference type="GO" id="GO:0003677">
    <property type="term" value="F:DNA binding"/>
    <property type="evidence" value="ECO:0007669"/>
    <property type="project" value="UniProtKB-UniRule"/>
</dbReference>
<dbReference type="PANTHER" id="PTHR43479">
    <property type="entry name" value="ACREF/ENVCD OPERON REPRESSOR-RELATED"/>
    <property type="match status" value="1"/>
</dbReference>
<dbReference type="Pfam" id="PF00440">
    <property type="entry name" value="TetR_N"/>
    <property type="match status" value="1"/>
</dbReference>
<proteinExistence type="predicted"/>
<evidence type="ECO:0000259" key="3">
    <source>
        <dbReference type="PROSITE" id="PS50977"/>
    </source>
</evidence>
<dbReference type="InterPro" id="IPR001647">
    <property type="entry name" value="HTH_TetR"/>
</dbReference>
<dbReference type="RefSeq" id="WP_039688029.1">
    <property type="nucleotide sequence ID" value="NZ_CP009302.1"/>
</dbReference>
<dbReference type="Proteomes" id="UP000031121">
    <property type="component" value="Chromosome"/>
</dbReference>
<dbReference type="OrthoDB" id="3193022at2"/>
<dbReference type="EMBL" id="CP009302">
    <property type="protein sequence ID" value="AJC11465.1"/>
    <property type="molecule type" value="Genomic_DNA"/>
</dbReference>
<dbReference type="InterPro" id="IPR009057">
    <property type="entry name" value="Homeodomain-like_sf"/>
</dbReference>
<dbReference type="AlphaFoldDB" id="A0A0A8B231"/>
<reference evidence="5" key="1">
    <citation type="submission" date="2014-08" db="EMBL/GenBank/DDBJ databases">
        <title>Coriobacteriaceae sp. complete genome.</title>
        <authorList>
            <person name="Looft T."/>
            <person name="Bayles D.O."/>
            <person name="Stanton T.B."/>
        </authorList>
    </citation>
    <scope>NUCLEOTIDE SEQUENCE [LARGE SCALE GENOMIC DNA]</scope>
    <source>
        <strain evidence="5">68-1-3</strain>
    </source>
</reference>
<dbReference type="Gene3D" id="1.10.357.10">
    <property type="entry name" value="Tetracycline Repressor, domain 2"/>
    <property type="match status" value="1"/>
</dbReference>
<dbReference type="InterPro" id="IPR039532">
    <property type="entry name" value="TetR_C_Firmicutes"/>
</dbReference>
<evidence type="ECO:0000313" key="4">
    <source>
        <dbReference type="EMBL" id="AJC11465.1"/>
    </source>
</evidence>
<dbReference type="InterPro" id="IPR050624">
    <property type="entry name" value="HTH-type_Tx_Regulator"/>
</dbReference>
<reference evidence="4 5" key="2">
    <citation type="journal article" date="2015" name="Genome Announc.">
        <title>Complete Genome Sequence of Coriobacteriaceae Strain 68-1-3, a Novel Mucus-Degrading Isolate from the Swine Intestinal Tract.</title>
        <authorList>
            <person name="Looft T."/>
            <person name="Bayles D.O."/>
            <person name="Alt D.P."/>
            <person name="Stanton T.B."/>
        </authorList>
    </citation>
    <scope>NUCLEOTIDE SEQUENCE [LARGE SCALE GENOMIC DNA]</scope>
    <source>
        <strain evidence="4 5">68-1-3</strain>
    </source>
</reference>
<dbReference type="PROSITE" id="PS50977">
    <property type="entry name" value="HTH_TETR_2"/>
    <property type="match status" value="1"/>
</dbReference>
<accession>A0A0A8B231</accession>
<dbReference type="Pfam" id="PF14278">
    <property type="entry name" value="TetR_C_8"/>
    <property type="match status" value="1"/>
</dbReference>
<gene>
    <name evidence="4" type="ORF">JI75_00910</name>
</gene>
<evidence type="ECO:0000313" key="5">
    <source>
        <dbReference type="Proteomes" id="UP000031121"/>
    </source>
</evidence>
<sequence length="181" mass="20635">MDKATRTKQKLERAFWDLYAQKPVERISVREITEAAGFARGTFYLHYLDIYDLLDQAERALLDEMGRCIDRCPSDPGKADLIGLMTRLLALYERNRAQIVLLLGDRGDASFRRKLKDQMKRMPIWKAHDPALELSDGERDLMLGQTAAGVISLISDWLEDPRGVSAAELLHLIYESAIKRG</sequence>
<dbReference type="HOGENOM" id="CLU_087539_0_7_11"/>
<dbReference type="SUPFAM" id="SSF46689">
    <property type="entry name" value="Homeodomain-like"/>
    <property type="match status" value="1"/>
</dbReference>
<feature type="DNA-binding region" description="H-T-H motif" evidence="2">
    <location>
        <begin position="28"/>
        <end position="47"/>
    </location>
</feature>
<keyword evidence="5" id="KW-1185">Reference proteome</keyword>